<evidence type="ECO:0000313" key="10">
    <source>
        <dbReference type="Proteomes" id="UP000501780"/>
    </source>
</evidence>
<sequence length="617" mass="69837">MKKKIIILTAFVGMMLLSACSDFLDRKPLTVPGNETFLASREQVENYINGLYLALPAPTQYGMGVRGEEKNSDNILAEKYDRRLNGENNEFSGASEWSKGYQNLRNVNYFFHYYCVPEGVESDDIRSLRGEAYFLRAYWHFYLLTRFGDIPLMNDFWDNNATVAGLQIPSSKRADVARFILSDLKAAVGEVAEANAKLYSRDKYQGLRINKEAATILAMRVALYEGSWEKYHKGTQFVTEDNSEEFFKEVLAWGDEKLFPAKLTLNTMETDKDAVEKGDPFAHLFNKSDLSQVQEAVFWKKYSLSGGVFHNLSALLAAGTVDGQGPSGLSKSLVDNYLNEDGTFIDPTDEKYKNFNVMFEKRDLRLLETVMHTNCKYRSTVGAKGSKPMNVKAFDLDNDDNNKEISSPGLNGDGTSKNVTGFHIRLGIDTTFVDGNSETAIILFRYAEGLLCYAEAAAELDKWDDNVAGKTLKPLRERAGVKYVAPQSDPHFPFTGLTPVLQEIRRERRSELALQGFRLDDLMRWRQAGILKGVEGRGRGAYLGEDEVLYQSFSPDARKSLRLVLTDKKGWMDPLYQYLPNGYLFNENRDYLLPIPPDELQLNHELHQNPGWGDVSE</sequence>
<dbReference type="EMBL" id="CP050831">
    <property type="protein sequence ID" value="QIU93543.1"/>
    <property type="molecule type" value="Genomic_DNA"/>
</dbReference>
<dbReference type="InterPro" id="IPR011990">
    <property type="entry name" value="TPR-like_helical_dom_sf"/>
</dbReference>
<dbReference type="Gene3D" id="1.25.40.390">
    <property type="match status" value="1"/>
</dbReference>
<dbReference type="SUPFAM" id="SSF48452">
    <property type="entry name" value="TPR-like"/>
    <property type="match status" value="1"/>
</dbReference>
<evidence type="ECO:0000256" key="2">
    <source>
        <dbReference type="ARBA" id="ARBA00006275"/>
    </source>
</evidence>
<dbReference type="InterPro" id="IPR033985">
    <property type="entry name" value="SusD-like_N"/>
</dbReference>
<keyword evidence="10" id="KW-1185">Reference proteome</keyword>
<organism evidence="9 10">
    <name type="scientific">Bacteroides faecium</name>
    <dbReference type="NCBI Taxonomy" id="2715212"/>
    <lineage>
        <taxon>Bacteria</taxon>
        <taxon>Pseudomonadati</taxon>
        <taxon>Bacteroidota</taxon>
        <taxon>Bacteroidia</taxon>
        <taxon>Bacteroidales</taxon>
        <taxon>Bacteroidaceae</taxon>
        <taxon>Bacteroides</taxon>
    </lineage>
</organism>
<feature type="domain" description="SusD-like N-terminal" evidence="8">
    <location>
        <begin position="22"/>
        <end position="222"/>
    </location>
</feature>
<evidence type="ECO:0000256" key="6">
    <source>
        <dbReference type="SAM" id="SignalP"/>
    </source>
</evidence>
<protein>
    <submittedName>
        <fullName evidence="9">RagB/SusD family nutrient uptake outer membrane protein</fullName>
    </submittedName>
</protein>
<dbReference type="RefSeq" id="WP_167960784.1">
    <property type="nucleotide sequence ID" value="NZ_CP050831.1"/>
</dbReference>
<dbReference type="KEGG" id="bfc:BacF7301_04975"/>
<keyword evidence="3 6" id="KW-0732">Signal</keyword>
<feature type="chain" id="PRO_5026002744" evidence="6">
    <location>
        <begin position="20"/>
        <end position="617"/>
    </location>
</feature>
<evidence type="ECO:0000256" key="5">
    <source>
        <dbReference type="ARBA" id="ARBA00023237"/>
    </source>
</evidence>
<proteinExistence type="inferred from homology"/>
<comment type="similarity">
    <text evidence="2">Belongs to the SusD family.</text>
</comment>
<evidence type="ECO:0000313" key="9">
    <source>
        <dbReference type="EMBL" id="QIU93543.1"/>
    </source>
</evidence>
<evidence type="ECO:0000256" key="1">
    <source>
        <dbReference type="ARBA" id="ARBA00004442"/>
    </source>
</evidence>
<feature type="domain" description="RagB/SusD" evidence="7">
    <location>
        <begin position="323"/>
        <end position="612"/>
    </location>
</feature>
<evidence type="ECO:0000259" key="7">
    <source>
        <dbReference type="Pfam" id="PF07980"/>
    </source>
</evidence>
<dbReference type="Proteomes" id="UP000501780">
    <property type="component" value="Chromosome"/>
</dbReference>
<dbReference type="AlphaFoldDB" id="A0A6H0KK38"/>
<accession>A0A6H0KK38</accession>
<keyword evidence="5" id="KW-0998">Cell outer membrane</keyword>
<gene>
    <name evidence="9" type="ORF">BacF7301_04975</name>
</gene>
<dbReference type="InterPro" id="IPR012944">
    <property type="entry name" value="SusD_RagB_dom"/>
</dbReference>
<evidence type="ECO:0000256" key="4">
    <source>
        <dbReference type="ARBA" id="ARBA00023136"/>
    </source>
</evidence>
<evidence type="ECO:0000259" key="8">
    <source>
        <dbReference type="Pfam" id="PF14322"/>
    </source>
</evidence>
<dbReference type="Pfam" id="PF14322">
    <property type="entry name" value="SusD-like_3"/>
    <property type="match status" value="1"/>
</dbReference>
<comment type="subcellular location">
    <subcellularLocation>
        <location evidence="1">Cell outer membrane</location>
    </subcellularLocation>
</comment>
<evidence type="ECO:0000256" key="3">
    <source>
        <dbReference type="ARBA" id="ARBA00022729"/>
    </source>
</evidence>
<keyword evidence="4" id="KW-0472">Membrane</keyword>
<dbReference type="Pfam" id="PF07980">
    <property type="entry name" value="SusD_RagB"/>
    <property type="match status" value="1"/>
</dbReference>
<reference evidence="9 10" key="1">
    <citation type="submission" date="2020-03" db="EMBL/GenBank/DDBJ databases">
        <title>Genomic analysis of Bacteroides faecium CBA7301.</title>
        <authorList>
            <person name="Kim J."/>
            <person name="Roh S.W."/>
        </authorList>
    </citation>
    <scope>NUCLEOTIDE SEQUENCE [LARGE SCALE GENOMIC DNA]</scope>
    <source>
        <strain evidence="9 10">CBA7301</strain>
    </source>
</reference>
<name>A0A6H0KK38_9BACE</name>
<feature type="signal peptide" evidence="6">
    <location>
        <begin position="1"/>
        <end position="19"/>
    </location>
</feature>
<dbReference type="GO" id="GO:0009279">
    <property type="term" value="C:cell outer membrane"/>
    <property type="evidence" value="ECO:0007669"/>
    <property type="project" value="UniProtKB-SubCell"/>
</dbReference>
<dbReference type="PROSITE" id="PS51257">
    <property type="entry name" value="PROKAR_LIPOPROTEIN"/>
    <property type="match status" value="1"/>
</dbReference>